<gene>
    <name evidence="4" type="ORF">MAR_037763</name>
</gene>
<dbReference type="Pfam" id="PF07714">
    <property type="entry name" value="PK_Tyr_Ser-Thr"/>
    <property type="match status" value="2"/>
</dbReference>
<evidence type="ECO:0000259" key="3">
    <source>
        <dbReference type="SMART" id="SM00219"/>
    </source>
</evidence>
<feature type="compositionally biased region" description="Gly residues" evidence="2">
    <location>
        <begin position="495"/>
        <end position="514"/>
    </location>
</feature>
<name>A0ABY7FTC7_MYAAR</name>
<organism evidence="4 5">
    <name type="scientific">Mya arenaria</name>
    <name type="common">Soft-shell clam</name>
    <dbReference type="NCBI Taxonomy" id="6604"/>
    <lineage>
        <taxon>Eukaryota</taxon>
        <taxon>Metazoa</taxon>
        <taxon>Spiralia</taxon>
        <taxon>Lophotrochozoa</taxon>
        <taxon>Mollusca</taxon>
        <taxon>Bivalvia</taxon>
        <taxon>Autobranchia</taxon>
        <taxon>Heteroconchia</taxon>
        <taxon>Euheterodonta</taxon>
        <taxon>Imparidentia</taxon>
        <taxon>Neoheterodontei</taxon>
        <taxon>Myida</taxon>
        <taxon>Myoidea</taxon>
        <taxon>Myidae</taxon>
        <taxon>Mya</taxon>
    </lineage>
</organism>
<dbReference type="InterPro" id="IPR020635">
    <property type="entry name" value="Tyr_kinase_cat_dom"/>
</dbReference>
<dbReference type="SUPFAM" id="SSF56112">
    <property type="entry name" value="Protein kinase-like (PK-like)"/>
    <property type="match status" value="1"/>
</dbReference>
<dbReference type="InterPro" id="IPR008266">
    <property type="entry name" value="Tyr_kinase_AS"/>
</dbReference>
<dbReference type="Proteomes" id="UP001164746">
    <property type="component" value="Chromosome 13"/>
</dbReference>
<feature type="domain" description="Tyrosine-protein kinase catalytic" evidence="3">
    <location>
        <begin position="151"/>
        <end position="372"/>
    </location>
</feature>
<dbReference type="Pfam" id="PF21477">
    <property type="entry name" value="FERM_C_FAK1"/>
    <property type="match status" value="1"/>
</dbReference>
<dbReference type="InterPro" id="IPR017441">
    <property type="entry name" value="Protein_kinase_ATP_BS"/>
</dbReference>
<dbReference type="Gene3D" id="3.30.200.20">
    <property type="entry name" value="Phosphorylase Kinase, domain 1"/>
    <property type="match status" value="1"/>
</dbReference>
<sequence>MELVIGPDVGISYLTEKASTPTHMADFSQVQSIQTLSLDDGKGVLKIRIAGANEPLTITCSSLSEAEDMADLIDGYCRLVHDFQGSFWTKKEETVPPSPKMSAGSKKDGNNKFGDALTSGERISDYAEIVEDDGDYSSPDGHDYEIQRDRVCLMDILGNGQFGDVHKGIYRDKDGNEIPVAVKTCKEDNEESMTEKFLEEALIMQQFDHPHIVKLVGICSENRPVWIVMELAKHGEMRAYLQNNKHRLDLCTLIMYSYQLSTALSYLESKKFVHRDIAARNVLVSAHDSVKLGDFGLSRWVEEQRVCIWEILMYGIKPFQGVKNNDVIGKIENGERLPLPPGCPPSLYNLMCVCWSYEPSKRPSFSDLKSWLSRRVLSWGSNGSVEDEEVVPPPKPARPQFAGVSPAGSTRNISQQSIPTPPNHWGSASNLPVGQSTPFGPSPHQPQAGAPPLPREIDLSHYFPSSSGYTQAGQVSRGYTPPVSSDIDHYSQTGGVMGRGGNGYPPGRGDGYSTGRGETYPGRMNNGAPTGASQVRPYYTSRQLYTEQKRDMPRQPPTPITLNPLHITEEGDFPRENTPPIPQLQQTEVRPTLTRTGSHISSASSRSSSTSDHDIPPSGPQFMANKQSEVGSPTLSKENLDRTNDAVYDSTTAVVRSVMSLSQKAPVCRADEFVDLIKCVGLDLRALLSSVDEFSRALFPNQRREIEMAQKVLSTDMGNLISAMKLAQQYSSTAMDGEYRKSMLKAAHVLAMDSKNLLDALITFMNL</sequence>
<evidence type="ECO:0000313" key="5">
    <source>
        <dbReference type="Proteomes" id="UP001164746"/>
    </source>
</evidence>
<dbReference type="InterPro" id="IPR005189">
    <property type="entry name" value="Focal_adhesion_kin_target_dom"/>
</dbReference>
<dbReference type="Gene3D" id="2.30.29.30">
    <property type="entry name" value="Pleckstrin-homology domain (PH domain)/Phosphotyrosine-binding domain (PTB)"/>
    <property type="match status" value="1"/>
</dbReference>
<feature type="compositionally biased region" description="Pro residues" evidence="2">
    <location>
        <begin position="440"/>
        <end position="454"/>
    </location>
</feature>
<feature type="compositionally biased region" description="Polar residues" evidence="2">
    <location>
        <begin position="407"/>
        <end position="418"/>
    </location>
</feature>
<dbReference type="Pfam" id="PF03623">
    <property type="entry name" value="Focal_AT"/>
    <property type="match status" value="1"/>
</dbReference>
<dbReference type="InterPro" id="IPR001245">
    <property type="entry name" value="Ser-Thr/Tyr_kinase_cat_dom"/>
</dbReference>
<evidence type="ECO:0000256" key="2">
    <source>
        <dbReference type="SAM" id="MobiDB-lite"/>
    </source>
</evidence>
<reference evidence="4" key="1">
    <citation type="submission" date="2022-11" db="EMBL/GenBank/DDBJ databases">
        <title>Centuries of genome instability and evolution in soft-shell clam transmissible cancer (bioRxiv).</title>
        <authorList>
            <person name="Hart S.F.M."/>
            <person name="Yonemitsu M.A."/>
            <person name="Giersch R.M."/>
            <person name="Beal B.F."/>
            <person name="Arriagada G."/>
            <person name="Davis B.W."/>
            <person name="Ostrander E.A."/>
            <person name="Goff S.P."/>
            <person name="Metzger M.J."/>
        </authorList>
    </citation>
    <scope>NUCLEOTIDE SEQUENCE</scope>
    <source>
        <strain evidence="4">MELC-2E11</strain>
        <tissue evidence="4">Siphon/mantle</tissue>
    </source>
</reference>
<feature type="region of interest" description="Disordered" evidence="2">
    <location>
        <begin position="91"/>
        <end position="113"/>
    </location>
</feature>
<protein>
    <submittedName>
        <fullName evidence="4">FAK1-like protein</fullName>
    </submittedName>
</protein>
<accession>A0ABY7FTC7</accession>
<keyword evidence="5" id="KW-1185">Reference proteome</keyword>
<dbReference type="PANTHER" id="PTHR46221:SF9">
    <property type="entry name" value="NON-SPECIFIC PROTEIN-TYROSINE KINASE"/>
    <property type="match status" value="1"/>
</dbReference>
<proteinExistence type="predicted"/>
<dbReference type="PROSITE" id="PS00109">
    <property type="entry name" value="PROTEIN_KINASE_TYR"/>
    <property type="match status" value="1"/>
</dbReference>
<dbReference type="Gene3D" id="1.10.510.10">
    <property type="entry name" value="Transferase(Phosphotransferase) domain 1"/>
    <property type="match status" value="2"/>
</dbReference>
<dbReference type="InterPro" id="IPR049385">
    <property type="entry name" value="FAK1-like_FERM_C"/>
</dbReference>
<dbReference type="InterPro" id="IPR011009">
    <property type="entry name" value="Kinase-like_dom_sf"/>
</dbReference>
<dbReference type="SMART" id="SM00219">
    <property type="entry name" value="TyrKc"/>
    <property type="match status" value="1"/>
</dbReference>
<dbReference type="CDD" id="cd13190">
    <property type="entry name" value="FERM_C_FAK1"/>
    <property type="match status" value="1"/>
</dbReference>
<feature type="compositionally biased region" description="Polar residues" evidence="2">
    <location>
        <begin position="463"/>
        <end position="474"/>
    </location>
</feature>
<dbReference type="InterPro" id="IPR041784">
    <property type="entry name" value="FAK1/PYK2_FERM_C"/>
</dbReference>
<feature type="compositionally biased region" description="Polar residues" evidence="2">
    <location>
        <begin position="583"/>
        <end position="597"/>
    </location>
</feature>
<dbReference type="PROSITE" id="PS00107">
    <property type="entry name" value="PROTEIN_KINASE_ATP"/>
    <property type="match status" value="1"/>
</dbReference>
<evidence type="ECO:0000256" key="1">
    <source>
        <dbReference type="PROSITE-ProRule" id="PRU10141"/>
    </source>
</evidence>
<feature type="compositionally biased region" description="Polar residues" evidence="2">
    <location>
        <begin position="426"/>
        <end position="439"/>
    </location>
</feature>
<dbReference type="Gene3D" id="1.20.120.330">
    <property type="entry name" value="Nucleotidyltransferases domain 2"/>
    <property type="match status" value="1"/>
</dbReference>
<dbReference type="SUPFAM" id="SSF50729">
    <property type="entry name" value="PH domain-like"/>
    <property type="match status" value="1"/>
</dbReference>
<dbReference type="InterPro" id="IPR011993">
    <property type="entry name" value="PH-like_dom_sf"/>
</dbReference>
<dbReference type="SUPFAM" id="SSF68993">
    <property type="entry name" value="FAT domain of focal adhesion kinase"/>
    <property type="match status" value="1"/>
</dbReference>
<feature type="compositionally biased region" description="Polar residues" evidence="2">
    <location>
        <begin position="624"/>
        <end position="637"/>
    </location>
</feature>
<dbReference type="InterPro" id="IPR036137">
    <property type="entry name" value="Focal_adhe_kin_target_dom_sf"/>
</dbReference>
<feature type="binding site" evidence="1">
    <location>
        <position position="183"/>
    </location>
    <ligand>
        <name>ATP</name>
        <dbReference type="ChEBI" id="CHEBI:30616"/>
    </ligand>
</feature>
<feature type="region of interest" description="Disordered" evidence="2">
    <location>
        <begin position="383"/>
        <end position="643"/>
    </location>
</feature>
<dbReference type="EMBL" id="CP111024">
    <property type="protein sequence ID" value="WAR24094.1"/>
    <property type="molecule type" value="Genomic_DNA"/>
</dbReference>
<keyword evidence="1" id="KW-0547">Nucleotide-binding</keyword>
<keyword evidence="1" id="KW-0067">ATP-binding</keyword>
<feature type="compositionally biased region" description="Low complexity" evidence="2">
    <location>
        <begin position="598"/>
        <end position="610"/>
    </location>
</feature>
<dbReference type="PANTHER" id="PTHR46221">
    <property type="entry name" value="FERM AND PDZ DOMAIN-CONTAINING PROTEIN FAMILY MEMBER"/>
    <property type="match status" value="1"/>
</dbReference>
<evidence type="ECO:0000313" key="4">
    <source>
        <dbReference type="EMBL" id="WAR24094.1"/>
    </source>
</evidence>